<evidence type="ECO:0000313" key="11">
    <source>
        <dbReference type="EMBL" id="SEP79106.1"/>
    </source>
</evidence>
<evidence type="ECO:0000256" key="4">
    <source>
        <dbReference type="ARBA" id="ARBA00022679"/>
    </source>
</evidence>
<evidence type="ECO:0000256" key="10">
    <source>
        <dbReference type="HAMAP-Rule" id="MF_00019"/>
    </source>
</evidence>
<keyword evidence="3 10" id="KW-0444">Lipid biosynthesis</keyword>
<evidence type="ECO:0000256" key="8">
    <source>
        <dbReference type="ARBA" id="ARBA00024069"/>
    </source>
</evidence>
<name>A0A1H9AQP9_9GAMM</name>
<keyword evidence="2 10" id="KW-0963">Cytoplasm</keyword>
<dbReference type="GO" id="GO:0006633">
    <property type="term" value="P:fatty acid biosynthetic process"/>
    <property type="evidence" value="ECO:0007669"/>
    <property type="project" value="UniProtKB-UniRule"/>
</dbReference>
<dbReference type="HAMAP" id="MF_00019">
    <property type="entry name" value="PlsX"/>
    <property type="match status" value="1"/>
</dbReference>
<proteinExistence type="inferred from homology"/>
<comment type="similarity">
    <text evidence="10">Belongs to the PlsX family.</text>
</comment>
<dbReference type="OrthoDB" id="9806408at2"/>
<evidence type="ECO:0000313" key="12">
    <source>
        <dbReference type="Proteomes" id="UP000199233"/>
    </source>
</evidence>
<dbReference type="PANTHER" id="PTHR30100">
    <property type="entry name" value="FATTY ACID/PHOSPHOLIPID SYNTHESIS PROTEIN PLSX"/>
    <property type="match status" value="1"/>
</dbReference>
<dbReference type="PANTHER" id="PTHR30100:SF1">
    <property type="entry name" value="PHOSPHATE ACYLTRANSFERASE"/>
    <property type="match status" value="1"/>
</dbReference>
<dbReference type="Pfam" id="PF02504">
    <property type="entry name" value="FA_synthesis"/>
    <property type="match status" value="1"/>
</dbReference>
<comment type="subcellular location">
    <subcellularLocation>
        <location evidence="10">Cytoplasm</location>
    </subcellularLocation>
    <text evidence="10">Associated with the membrane possibly through PlsY.</text>
</comment>
<comment type="catalytic activity">
    <reaction evidence="1 10">
        <text>a fatty acyl-[ACP] + phosphate = an acyl phosphate + holo-[ACP]</text>
        <dbReference type="Rhea" id="RHEA:42292"/>
        <dbReference type="Rhea" id="RHEA-COMP:9685"/>
        <dbReference type="Rhea" id="RHEA-COMP:14125"/>
        <dbReference type="ChEBI" id="CHEBI:43474"/>
        <dbReference type="ChEBI" id="CHEBI:59918"/>
        <dbReference type="ChEBI" id="CHEBI:64479"/>
        <dbReference type="ChEBI" id="CHEBI:138651"/>
        <dbReference type="EC" id="2.3.1.274"/>
    </reaction>
</comment>
<dbReference type="GO" id="GO:0043811">
    <property type="term" value="F:phosphate:acyl-[acyl carrier protein] acyltransferase activity"/>
    <property type="evidence" value="ECO:0007669"/>
    <property type="project" value="UniProtKB-UniRule"/>
</dbReference>
<dbReference type="AlphaFoldDB" id="A0A1H9AQP9"/>
<dbReference type="NCBIfam" id="TIGR00182">
    <property type="entry name" value="plsX"/>
    <property type="match status" value="1"/>
</dbReference>
<comment type="function">
    <text evidence="10">Catalyzes the reversible formation of acyl-phosphate (acyl-PO(4)) from acyl-[acyl-carrier-protein] (acyl-ACP). This enzyme utilizes acyl-ACP as fatty acyl donor, but not acyl-CoA.</text>
</comment>
<organism evidence="11 12">
    <name type="scientific">Solimonas aquatica</name>
    <dbReference type="NCBI Taxonomy" id="489703"/>
    <lineage>
        <taxon>Bacteria</taxon>
        <taxon>Pseudomonadati</taxon>
        <taxon>Pseudomonadota</taxon>
        <taxon>Gammaproteobacteria</taxon>
        <taxon>Nevskiales</taxon>
        <taxon>Nevskiaceae</taxon>
        <taxon>Solimonas</taxon>
    </lineage>
</organism>
<dbReference type="STRING" id="489703.SAMN04488038_101500"/>
<dbReference type="InterPro" id="IPR003664">
    <property type="entry name" value="FA_synthesis"/>
</dbReference>
<comment type="pathway">
    <text evidence="10">Lipid metabolism; phospholipid metabolism.</text>
</comment>
<reference evidence="12" key="1">
    <citation type="submission" date="2016-10" db="EMBL/GenBank/DDBJ databases">
        <authorList>
            <person name="Varghese N."/>
            <person name="Submissions S."/>
        </authorList>
    </citation>
    <scope>NUCLEOTIDE SEQUENCE [LARGE SCALE GENOMIC DNA]</scope>
    <source>
        <strain evidence="12">DSM 25927</strain>
    </source>
</reference>
<dbReference type="SUPFAM" id="SSF53659">
    <property type="entry name" value="Isocitrate/Isopropylmalate dehydrogenase-like"/>
    <property type="match status" value="1"/>
</dbReference>
<keyword evidence="5 10" id="KW-0443">Lipid metabolism</keyword>
<dbReference type="EMBL" id="FOFS01000001">
    <property type="protein sequence ID" value="SEP79106.1"/>
    <property type="molecule type" value="Genomic_DNA"/>
</dbReference>
<keyword evidence="4 10" id="KW-0808">Transferase</keyword>
<dbReference type="InterPro" id="IPR012281">
    <property type="entry name" value="Phospholipid_synth_PlsX-like"/>
</dbReference>
<protein>
    <recommendedName>
        <fullName evidence="8 10">Phosphate acyltransferase</fullName>
        <ecNumber evidence="8 10">2.3.1.274</ecNumber>
    </recommendedName>
    <alternativeName>
        <fullName evidence="10">Acyl-ACP phosphotransacylase</fullName>
    </alternativeName>
    <alternativeName>
        <fullName evidence="10">Acyl-[acyl-carrier-protein]--phosphate acyltransferase</fullName>
    </alternativeName>
    <alternativeName>
        <fullName evidence="10">Phosphate-acyl-ACP acyltransferase</fullName>
    </alternativeName>
</protein>
<evidence type="ECO:0000256" key="6">
    <source>
        <dbReference type="ARBA" id="ARBA00023209"/>
    </source>
</evidence>
<dbReference type="RefSeq" id="WP_093281482.1">
    <property type="nucleotide sequence ID" value="NZ_FOFS01000001.1"/>
</dbReference>
<sequence>MPAVAPITLALDAMGGDHGYATVVAAARLALDEHPQLHLILVGDEARLRPALHEHRLAGETRVVVHHASETVGMDESPSKALRGKKDSSMRVAINLVRDGRAQAAVSAGNTGALMATAKFVLKTLPGIDRPAIISAIPSMNGHVHMLDLGANAQCSAEQLFQFALMGSAMLTATRRIERPSVALLNIGEEEIKGNEVIKQAAQLLQASALNYVGYVEGDGVFTRDLDLVVCDGFTGNIALKTGEGVAKLLYHYIKQEFTRSLLTKAAAIAALPALKALKKRMDPRNYNGASLLGLSGIVIKSHGSADAQAFATAIRVAVAEVRHQVPQRIAAQLAKVPVPSHAGGAAS</sequence>
<evidence type="ECO:0000256" key="7">
    <source>
        <dbReference type="ARBA" id="ARBA00023264"/>
    </source>
</evidence>
<evidence type="ECO:0000256" key="5">
    <source>
        <dbReference type="ARBA" id="ARBA00023098"/>
    </source>
</evidence>
<gene>
    <name evidence="10" type="primary">plsX</name>
    <name evidence="11" type="ORF">SAMN04488038_101500</name>
</gene>
<dbReference type="GO" id="GO:0008654">
    <property type="term" value="P:phospholipid biosynthetic process"/>
    <property type="evidence" value="ECO:0007669"/>
    <property type="project" value="UniProtKB-KW"/>
</dbReference>
<evidence type="ECO:0000256" key="3">
    <source>
        <dbReference type="ARBA" id="ARBA00022516"/>
    </source>
</evidence>
<dbReference type="UniPathway" id="UPA00085"/>
<keyword evidence="7 10" id="KW-1208">Phospholipid metabolism</keyword>
<evidence type="ECO:0000256" key="9">
    <source>
        <dbReference type="ARBA" id="ARBA00046608"/>
    </source>
</evidence>
<dbReference type="EC" id="2.3.1.274" evidence="8 10"/>
<accession>A0A1H9AQP9</accession>
<evidence type="ECO:0000256" key="1">
    <source>
        <dbReference type="ARBA" id="ARBA00001232"/>
    </source>
</evidence>
<evidence type="ECO:0000256" key="2">
    <source>
        <dbReference type="ARBA" id="ARBA00022490"/>
    </source>
</evidence>
<dbReference type="GO" id="GO:0005737">
    <property type="term" value="C:cytoplasm"/>
    <property type="evidence" value="ECO:0007669"/>
    <property type="project" value="UniProtKB-SubCell"/>
</dbReference>
<comment type="subunit">
    <text evidence="9 10">Homodimer. Probably interacts with PlsY.</text>
</comment>
<keyword evidence="12" id="KW-1185">Reference proteome</keyword>
<dbReference type="Gene3D" id="3.40.718.10">
    <property type="entry name" value="Isopropylmalate Dehydrogenase"/>
    <property type="match status" value="1"/>
</dbReference>
<keyword evidence="11" id="KW-0012">Acyltransferase</keyword>
<keyword evidence="6 10" id="KW-0594">Phospholipid biosynthesis</keyword>
<dbReference type="PIRSF" id="PIRSF002465">
    <property type="entry name" value="Phsphlp_syn_PlsX"/>
    <property type="match status" value="1"/>
</dbReference>
<dbReference type="Proteomes" id="UP000199233">
    <property type="component" value="Unassembled WGS sequence"/>
</dbReference>